<dbReference type="AlphaFoldDB" id="A0A8T0GCC9"/>
<dbReference type="EMBL" id="CM026433">
    <property type="protein sequence ID" value="KAG0555498.1"/>
    <property type="molecule type" value="Genomic_DNA"/>
</dbReference>
<reference evidence="1" key="1">
    <citation type="submission" date="2020-06" db="EMBL/GenBank/DDBJ databases">
        <title>WGS assembly of Ceratodon purpureus strain R40.</title>
        <authorList>
            <person name="Carey S.B."/>
            <person name="Jenkins J."/>
            <person name="Shu S."/>
            <person name="Lovell J.T."/>
            <person name="Sreedasyam A."/>
            <person name="Maumus F."/>
            <person name="Tiley G.P."/>
            <person name="Fernandez-Pozo N."/>
            <person name="Barry K."/>
            <person name="Chen C."/>
            <person name="Wang M."/>
            <person name="Lipzen A."/>
            <person name="Daum C."/>
            <person name="Saski C.A."/>
            <person name="Payton A.C."/>
            <person name="Mcbreen J.C."/>
            <person name="Conrad R.E."/>
            <person name="Kollar L.M."/>
            <person name="Olsson S."/>
            <person name="Huttunen S."/>
            <person name="Landis J.B."/>
            <person name="Wickett N.J."/>
            <person name="Johnson M.G."/>
            <person name="Rensing S.A."/>
            <person name="Grimwood J."/>
            <person name="Schmutz J."/>
            <person name="Mcdaniel S.F."/>
        </authorList>
    </citation>
    <scope>NUCLEOTIDE SEQUENCE</scope>
    <source>
        <strain evidence="1">R40</strain>
    </source>
</reference>
<sequence>RVPNLCFFSRLAVYLTSSEESFFYCDNEFLWWVCNRVRMQQTSFAFFPAVVLEAITLHILRMNNMLFSWLSSCLKICVEIPCIFPRSRFCADVYTGEIF</sequence>
<dbReference type="Proteomes" id="UP000822688">
    <property type="component" value="Chromosome 12"/>
</dbReference>
<evidence type="ECO:0000313" key="1">
    <source>
        <dbReference type="EMBL" id="KAG0555498.1"/>
    </source>
</evidence>
<proteinExistence type="predicted"/>
<evidence type="ECO:0000313" key="2">
    <source>
        <dbReference type="Proteomes" id="UP000822688"/>
    </source>
</evidence>
<accession>A0A8T0GCC9</accession>
<gene>
    <name evidence="1" type="ORF">KC19_12G173400</name>
</gene>
<keyword evidence="2" id="KW-1185">Reference proteome</keyword>
<feature type="non-terminal residue" evidence="1">
    <location>
        <position position="1"/>
    </location>
</feature>
<name>A0A8T0GCC9_CERPU</name>
<protein>
    <submittedName>
        <fullName evidence="1">Uncharacterized protein</fullName>
    </submittedName>
</protein>
<comment type="caution">
    <text evidence="1">The sequence shown here is derived from an EMBL/GenBank/DDBJ whole genome shotgun (WGS) entry which is preliminary data.</text>
</comment>
<organism evidence="1 2">
    <name type="scientific">Ceratodon purpureus</name>
    <name type="common">Fire moss</name>
    <name type="synonym">Dicranum purpureum</name>
    <dbReference type="NCBI Taxonomy" id="3225"/>
    <lineage>
        <taxon>Eukaryota</taxon>
        <taxon>Viridiplantae</taxon>
        <taxon>Streptophyta</taxon>
        <taxon>Embryophyta</taxon>
        <taxon>Bryophyta</taxon>
        <taxon>Bryophytina</taxon>
        <taxon>Bryopsida</taxon>
        <taxon>Dicranidae</taxon>
        <taxon>Pseudoditrichales</taxon>
        <taxon>Ditrichaceae</taxon>
        <taxon>Ceratodon</taxon>
    </lineage>
</organism>